<reference evidence="1 2" key="1">
    <citation type="submission" date="2019-04" db="EMBL/GenBank/DDBJ databases">
        <title>Shimia ponticola sp. nov., isolated from seawater.</title>
        <authorList>
            <person name="Kim Y.-O."/>
            <person name="Yoon J.-H."/>
        </authorList>
    </citation>
    <scope>NUCLEOTIDE SEQUENCE [LARGE SCALE GENOMIC DNA]</scope>
    <source>
        <strain evidence="1 2">MYP11</strain>
    </source>
</reference>
<name>A0A4S4NFB9_9RHOB</name>
<organism evidence="1 2">
    <name type="scientific">Aliishimia ponticola</name>
    <dbReference type="NCBI Taxonomy" id="2499833"/>
    <lineage>
        <taxon>Bacteria</taxon>
        <taxon>Pseudomonadati</taxon>
        <taxon>Pseudomonadota</taxon>
        <taxon>Alphaproteobacteria</taxon>
        <taxon>Rhodobacterales</taxon>
        <taxon>Paracoccaceae</taxon>
        <taxon>Aliishimia</taxon>
    </lineage>
</organism>
<evidence type="ECO:0000313" key="2">
    <source>
        <dbReference type="Proteomes" id="UP000306602"/>
    </source>
</evidence>
<protein>
    <submittedName>
        <fullName evidence="1">DUF3445 domain-containing protein</fullName>
    </submittedName>
</protein>
<sequence length="249" mass="27940">MTDILHSRLPEDMHQPRPLPGIRPVEGLWLRRDEAYAGQMALRETLLATRPEDVLWQDDDPATEAAAQELLAHVTTLLPELGYDVSGDTVLCPDGRRVARRGPALRILARLLQCDLCLLDKAGAEHVLKGAALCFPASWTLAEKAGRPLVAIHSPVEEYDATLAARVQRLFDGVQPGRPIWRFNQLWYADPALHQPRRAGAERDKTAPDARSFLRCERQTILRLPQTRWAVFAIHTYVLHKDDAPAAFT</sequence>
<dbReference type="InterPro" id="IPR021848">
    <property type="entry name" value="HODM_asu-like"/>
</dbReference>
<dbReference type="AlphaFoldDB" id="A0A4S4NFB9"/>
<dbReference type="OrthoDB" id="5242510at2"/>
<dbReference type="RefSeq" id="WP_136461169.1">
    <property type="nucleotide sequence ID" value="NZ_SRKY01000001.1"/>
</dbReference>
<keyword evidence="2" id="KW-1185">Reference proteome</keyword>
<dbReference type="Proteomes" id="UP000306602">
    <property type="component" value="Unassembled WGS sequence"/>
</dbReference>
<proteinExistence type="predicted"/>
<evidence type="ECO:0000313" key="1">
    <source>
        <dbReference type="EMBL" id="THH38276.1"/>
    </source>
</evidence>
<dbReference type="EMBL" id="SRKY01000001">
    <property type="protein sequence ID" value="THH38276.1"/>
    <property type="molecule type" value="Genomic_DNA"/>
</dbReference>
<gene>
    <name evidence="1" type="ORF">E4Z66_01505</name>
</gene>
<dbReference type="Pfam" id="PF11927">
    <property type="entry name" value="HODM_asu-like"/>
    <property type="match status" value="1"/>
</dbReference>
<comment type="caution">
    <text evidence="1">The sequence shown here is derived from an EMBL/GenBank/DDBJ whole genome shotgun (WGS) entry which is preliminary data.</text>
</comment>
<accession>A0A4S4NFB9</accession>